<feature type="transmembrane region" description="Helical" evidence="4">
    <location>
        <begin position="230"/>
        <end position="250"/>
    </location>
</feature>
<dbReference type="KEGG" id="asag:FGM00_12285"/>
<dbReference type="PANTHER" id="PTHR43280:SF29">
    <property type="entry name" value="ARAC-FAMILY TRANSCRIPTIONAL REGULATOR"/>
    <property type="match status" value="1"/>
</dbReference>
<dbReference type="SUPFAM" id="SSF48452">
    <property type="entry name" value="TPR-like"/>
    <property type="match status" value="1"/>
</dbReference>
<dbReference type="Pfam" id="PF12833">
    <property type="entry name" value="HTH_18"/>
    <property type="match status" value="1"/>
</dbReference>
<evidence type="ECO:0000256" key="4">
    <source>
        <dbReference type="SAM" id="Phobius"/>
    </source>
</evidence>
<keyword evidence="3" id="KW-0804">Transcription</keyword>
<reference evidence="6 7" key="1">
    <citation type="submission" date="2019-05" db="EMBL/GenBank/DDBJ databases">
        <title>Genome sequencing of F202Z8.</title>
        <authorList>
            <person name="Kwon Y.M."/>
        </authorList>
    </citation>
    <scope>NUCLEOTIDE SEQUENCE [LARGE SCALE GENOMIC DNA]</scope>
    <source>
        <strain evidence="6 7">F202Z8</strain>
    </source>
</reference>
<dbReference type="InterPro" id="IPR009057">
    <property type="entry name" value="Homeodomain-like_sf"/>
</dbReference>
<feature type="transmembrane region" description="Helical" evidence="4">
    <location>
        <begin position="136"/>
        <end position="157"/>
    </location>
</feature>
<evidence type="ECO:0000259" key="5">
    <source>
        <dbReference type="PROSITE" id="PS01124"/>
    </source>
</evidence>
<dbReference type="GO" id="GO:0003700">
    <property type="term" value="F:DNA-binding transcription factor activity"/>
    <property type="evidence" value="ECO:0007669"/>
    <property type="project" value="InterPro"/>
</dbReference>
<dbReference type="InterPro" id="IPR018062">
    <property type="entry name" value="HTH_AraC-typ_CS"/>
</dbReference>
<keyword evidence="4" id="KW-1133">Transmembrane helix</keyword>
<feature type="transmembrane region" description="Helical" evidence="4">
    <location>
        <begin position="169"/>
        <end position="187"/>
    </location>
</feature>
<dbReference type="PROSITE" id="PS00041">
    <property type="entry name" value="HTH_ARAC_FAMILY_1"/>
    <property type="match status" value="1"/>
</dbReference>
<feature type="domain" description="HTH araC/xylS-type" evidence="5">
    <location>
        <begin position="401"/>
        <end position="504"/>
    </location>
</feature>
<evidence type="ECO:0000256" key="3">
    <source>
        <dbReference type="ARBA" id="ARBA00023163"/>
    </source>
</evidence>
<dbReference type="InterPro" id="IPR011990">
    <property type="entry name" value="TPR-like_helical_dom_sf"/>
</dbReference>
<sequence>MRQTRIFLLLVVLCLSACYAIPPIDKVRGTFPEIGYFSNNTDLADSASILYQTQRYAEALVLLEKALQKHKKNPAPVLKKIALSHSALGHTGEAIQYIEEYLQVEFDSNILMDEGFDTIRTTAEFIDIQEKYAPHFTFWSFLYLYIALIGFYTAIVLNFNKRIDVVARILISGFILIHSSFILNIFFNITNYQYVYPHSYLMSTAFSFLYGPLLYFYFKRITQRYAFRKIDLLHLIPTVLFLFYIVPIYTMSAEEKLNLMLGRAAEGQVATDSAYLYLIVGLKLASLLIYGFFSRKLYLKAKHDKVLSRANKLWQRNIYLIHISYVIVYAIYGVVISNEIVTGFLYHSQIICMSAMVLFLGLSANLQPSVFSGLLSFENSLFFKYEKSGLTQSFSEELKQNLMRLFDVEKIYRENDINLQSLADRLNTTRHNTSQVINEHFDMNFHELINKYRIQEAKYMLGADAQRNLNIIDIAYEVGFNNKVTFNKAFKKDTKLTPSEYQRVSASALG</sequence>
<proteinExistence type="predicted"/>
<keyword evidence="4" id="KW-0472">Membrane</keyword>
<evidence type="ECO:0000256" key="2">
    <source>
        <dbReference type="ARBA" id="ARBA00023125"/>
    </source>
</evidence>
<keyword evidence="1" id="KW-0805">Transcription regulation</keyword>
<dbReference type="Gene3D" id="1.25.40.10">
    <property type="entry name" value="Tetratricopeptide repeat domain"/>
    <property type="match status" value="1"/>
</dbReference>
<evidence type="ECO:0000313" key="7">
    <source>
        <dbReference type="Proteomes" id="UP000310017"/>
    </source>
</evidence>
<dbReference type="AlphaFoldDB" id="A0A5B7SVI0"/>
<dbReference type="InterPro" id="IPR018060">
    <property type="entry name" value="HTH_AraC"/>
</dbReference>
<dbReference type="OrthoDB" id="5492415at2"/>
<keyword evidence="4" id="KW-0812">Transmembrane</keyword>
<feature type="transmembrane region" description="Helical" evidence="4">
    <location>
        <begin position="274"/>
        <end position="293"/>
    </location>
</feature>
<protein>
    <submittedName>
        <fullName evidence="6">Helix-turn-helix domain-containing protein</fullName>
    </submittedName>
</protein>
<dbReference type="GO" id="GO:0043565">
    <property type="term" value="F:sequence-specific DNA binding"/>
    <property type="evidence" value="ECO:0007669"/>
    <property type="project" value="InterPro"/>
</dbReference>
<feature type="transmembrane region" description="Helical" evidence="4">
    <location>
        <begin position="199"/>
        <end position="218"/>
    </location>
</feature>
<dbReference type="EMBL" id="CP040710">
    <property type="protein sequence ID" value="QCX00850.1"/>
    <property type="molecule type" value="Genomic_DNA"/>
</dbReference>
<name>A0A5B7SVI0_9FLAO</name>
<dbReference type="PANTHER" id="PTHR43280">
    <property type="entry name" value="ARAC-FAMILY TRANSCRIPTIONAL REGULATOR"/>
    <property type="match status" value="1"/>
</dbReference>
<organism evidence="6 7">
    <name type="scientific">Aggregatimonas sangjinii</name>
    <dbReference type="NCBI Taxonomy" id="2583587"/>
    <lineage>
        <taxon>Bacteria</taxon>
        <taxon>Pseudomonadati</taxon>
        <taxon>Bacteroidota</taxon>
        <taxon>Flavobacteriia</taxon>
        <taxon>Flavobacteriales</taxon>
        <taxon>Flavobacteriaceae</taxon>
        <taxon>Aggregatimonas</taxon>
    </lineage>
</organism>
<gene>
    <name evidence="6" type="ORF">FGM00_12285</name>
</gene>
<dbReference type="Proteomes" id="UP000310017">
    <property type="component" value="Chromosome"/>
</dbReference>
<dbReference type="RefSeq" id="WP_138853193.1">
    <property type="nucleotide sequence ID" value="NZ_CP040710.1"/>
</dbReference>
<dbReference type="SMART" id="SM00342">
    <property type="entry name" value="HTH_ARAC"/>
    <property type="match status" value="1"/>
</dbReference>
<evidence type="ECO:0000313" key="6">
    <source>
        <dbReference type="EMBL" id="QCX00850.1"/>
    </source>
</evidence>
<keyword evidence="7" id="KW-1185">Reference proteome</keyword>
<accession>A0A5B7SVI0</accession>
<dbReference type="SUPFAM" id="SSF46689">
    <property type="entry name" value="Homeodomain-like"/>
    <property type="match status" value="1"/>
</dbReference>
<keyword evidence="2" id="KW-0238">DNA-binding</keyword>
<feature type="transmembrane region" description="Helical" evidence="4">
    <location>
        <begin position="313"/>
        <end position="332"/>
    </location>
</feature>
<dbReference type="Gene3D" id="1.10.10.60">
    <property type="entry name" value="Homeodomain-like"/>
    <property type="match status" value="2"/>
</dbReference>
<evidence type="ECO:0000256" key="1">
    <source>
        <dbReference type="ARBA" id="ARBA00023015"/>
    </source>
</evidence>
<dbReference type="PROSITE" id="PS01124">
    <property type="entry name" value="HTH_ARAC_FAMILY_2"/>
    <property type="match status" value="1"/>
</dbReference>